<dbReference type="Pfam" id="PF06470">
    <property type="entry name" value="SMC_hinge"/>
    <property type="match status" value="1"/>
</dbReference>
<feature type="domain" description="SMC hinge" evidence="7">
    <location>
        <begin position="428"/>
        <end position="543"/>
    </location>
</feature>
<dbReference type="InterPro" id="IPR010935">
    <property type="entry name" value="SMC_hinge"/>
</dbReference>
<dbReference type="HAMAP" id="MF_01894">
    <property type="entry name" value="Smc_prok"/>
    <property type="match status" value="1"/>
</dbReference>
<keyword evidence="1 6" id="KW-0963">Cytoplasm</keyword>
<dbReference type="SUPFAM" id="SSF75553">
    <property type="entry name" value="Smc hinge domain"/>
    <property type="match status" value="1"/>
</dbReference>
<dbReference type="GO" id="GO:0006260">
    <property type="term" value="P:DNA replication"/>
    <property type="evidence" value="ECO:0007669"/>
    <property type="project" value="UniProtKB-UniRule"/>
</dbReference>
<dbReference type="Gene3D" id="3.30.70.1620">
    <property type="match status" value="1"/>
</dbReference>
<evidence type="ECO:0000313" key="9">
    <source>
        <dbReference type="Proteomes" id="UP000229056"/>
    </source>
</evidence>
<dbReference type="Gene3D" id="1.20.1060.20">
    <property type="match status" value="1"/>
</dbReference>
<dbReference type="SUPFAM" id="SSF52540">
    <property type="entry name" value="P-loop containing nucleoside triphosphate hydrolases"/>
    <property type="match status" value="1"/>
</dbReference>
<evidence type="ECO:0000256" key="5">
    <source>
        <dbReference type="ARBA" id="ARBA00023125"/>
    </source>
</evidence>
<evidence type="ECO:0000256" key="3">
    <source>
        <dbReference type="ARBA" id="ARBA00022840"/>
    </source>
</evidence>
<dbReference type="PIRSF" id="PIRSF005719">
    <property type="entry name" value="SMC"/>
    <property type="match status" value="1"/>
</dbReference>
<name>A0A2H0W5D0_9BACT</name>
<keyword evidence="4 6" id="KW-0175">Coiled coil</keyword>
<evidence type="ECO:0000256" key="4">
    <source>
        <dbReference type="ARBA" id="ARBA00023054"/>
    </source>
</evidence>
<dbReference type="GO" id="GO:0016887">
    <property type="term" value="F:ATP hydrolysis activity"/>
    <property type="evidence" value="ECO:0007669"/>
    <property type="project" value="InterPro"/>
</dbReference>
<dbReference type="InterPro" id="IPR027417">
    <property type="entry name" value="P-loop_NTPase"/>
</dbReference>
<evidence type="ECO:0000259" key="7">
    <source>
        <dbReference type="SMART" id="SM00968"/>
    </source>
</evidence>
<dbReference type="GO" id="GO:0007059">
    <property type="term" value="P:chromosome segregation"/>
    <property type="evidence" value="ECO:0007669"/>
    <property type="project" value="UniProtKB-UniRule"/>
</dbReference>
<comment type="caution">
    <text evidence="8">The sequence shown here is derived from an EMBL/GenBank/DDBJ whole genome shotgun (WGS) entry which is preliminary data.</text>
</comment>
<evidence type="ECO:0000256" key="1">
    <source>
        <dbReference type="ARBA" id="ARBA00022490"/>
    </source>
</evidence>
<dbReference type="GO" id="GO:0003677">
    <property type="term" value="F:DNA binding"/>
    <property type="evidence" value="ECO:0007669"/>
    <property type="project" value="UniProtKB-UniRule"/>
</dbReference>
<proteinExistence type="inferred from homology"/>
<dbReference type="Gene3D" id="3.40.50.300">
    <property type="entry name" value="P-loop containing nucleotide triphosphate hydrolases"/>
    <property type="match status" value="2"/>
</dbReference>
<dbReference type="InterPro" id="IPR003395">
    <property type="entry name" value="RecF/RecN/SMC_N"/>
</dbReference>
<feature type="binding site" evidence="6">
    <location>
        <begin position="48"/>
        <end position="55"/>
    </location>
    <ligand>
        <name>ATP</name>
        <dbReference type="ChEBI" id="CHEBI:30616"/>
    </ligand>
</feature>
<comment type="subcellular location">
    <subcellularLocation>
        <location evidence="6">Cytoplasm</location>
    </subcellularLocation>
</comment>
<organism evidence="8 9">
    <name type="scientific">Candidatus Buchananbacteria bacterium CG10_big_fil_rev_8_21_14_0_10_33_19</name>
    <dbReference type="NCBI Taxonomy" id="1974525"/>
    <lineage>
        <taxon>Bacteria</taxon>
        <taxon>Candidatus Buchananiibacteriota</taxon>
    </lineage>
</organism>
<keyword evidence="3 6" id="KW-0067">ATP-binding</keyword>
<comment type="domain">
    <text evidence="6">Contains large globular domains required for ATP hydrolysis at each terminus and a third globular domain forming a flexible hinge near the middle of the molecule. These domains are separated by coiled-coil structures.</text>
</comment>
<dbReference type="GO" id="GO:0007062">
    <property type="term" value="P:sister chromatid cohesion"/>
    <property type="evidence" value="ECO:0007669"/>
    <property type="project" value="InterPro"/>
</dbReference>
<dbReference type="InterPro" id="IPR011890">
    <property type="entry name" value="SMC_prok"/>
</dbReference>
<dbReference type="Pfam" id="PF02463">
    <property type="entry name" value="SMC_N"/>
    <property type="match status" value="1"/>
</dbReference>
<keyword evidence="2 6" id="KW-0547">Nucleotide-binding</keyword>
<dbReference type="EMBL" id="PEZY01000002">
    <property type="protein sequence ID" value="PIS06552.1"/>
    <property type="molecule type" value="Genomic_DNA"/>
</dbReference>
<dbReference type="InterPro" id="IPR036277">
    <property type="entry name" value="SMC_hinge_sf"/>
</dbReference>
<feature type="coiled-coil region" evidence="6">
    <location>
        <begin position="614"/>
        <end position="641"/>
    </location>
</feature>
<keyword evidence="5 6" id="KW-0238">DNA-binding</keyword>
<dbReference type="GO" id="GO:0005694">
    <property type="term" value="C:chromosome"/>
    <property type="evidence" value="ECO:0007669"/>
    <property type="project" value="InterPro"/>
</dbReference>
<dbReference type="InterPro" id="IPR024704">
    <property type="entry name" value="SMC"/>
</dbReference>
<protein>
    <recommendedName>
        <fullName evidence="6">Chromosome partition protein Smc</fullName>
    </recommendedName>
</protein>
<comment type="subunit">
    <text evidence="6">Homodimer.</text>
</comment>
<sequence length="1026" mass="117641">MYLQRIELQGFKSFANKTILEFPAPALNKKSSNQDIKNVCGITAIVGPNGSGKSNVVDAVRWVLGEQSLKLLRGKKSTDIIFSGSAKKTQMGLAEVSLYLNNEDNLAPIDYSEIVITRKLYRDGESEYLLNKNSVRLFDIIMLLAKANFGQNTYSIIGQGMVDKIVNYSSQERKEFFDEATGVKQFQIKRDRSVNKLKKSRENLAQAQTLINELEPHLKMLTRQVNRLRKRQEIEVELKEAWEKYYGKQWLELDDSYKELIISVTSYDKNKLKLEQEIEILQDKLNILSEENSRSEEFDKLQKEYNKLTEDKNNILKDLTVTSGKLDLEYSKVGKQNLSWLEGRKNELKKRLLEINEELDSYKLKINIKKKDLSELESNINKINNELTVSQNNLQIIQEELYKTRGSEKNNYFLESIKSVLRQKNNISGIYGTVGEIGKIDKKYETALATAVGSRIWGIIVESDEVAVKCINYLKANKLSSLTFFPLNKIKSYPIDMYSDNHSGSLGMAIDLISYADKFEKVFQHILGDTLVVQNAEDARNIGIGSRRMVTLDGDMFEKTGVMRGGYRRQGSVTWTVLVDNKLITQEERIKEFANLKSDIESKHRVRDNIISQMNDLRVEIRLSEDKINNLNIELSAFKKEQDKIDGDIKESSLTPEERNKFSDELITQKNKLEKDSLDIEKQVLTARKKIDQFNSAEEEKKKEVFSLQQNMHLQQIDLNNVVNLLNEVRIKLAKVETKKEDLFLTMRQDLGDDYRPKTNIDFTDIDLLELENIINKCKKQLELIGGTDPEVEKEYIEVQERFDFLSSQSIDLDKAIGDLEKVVVELDKIIKKQFEGEFKKINADFSRFFKKLFDGGAAKLVLVQKDLTEAEQIKEEIEHMELTDQIVEINNPEKTEIHIEDRSFLANMGIDIEACPPGKKIKNINVLSGGEKTMTALALVCSIISNNPSPFILFDEVDAALDEENSRKFSDIIEELSHKTQFITITHNRAIMSRADVLYGVTMQGDGVSRILSLKLEQAEKIVKS</sequence>
<dbReference type="AlphaFoldDB" id="A0A2H0W5D0"/>
<feature type="coiled-coil region" evidence="6">
    <location>
        <begin position="264"/>
        <end position="400"/>
    </location>
</feature>
<dbReference type="GO" id="GO:0005524">
    <property type="term" value="F:ATP binding"/>
    <property type="evidence" value="ECO:0007669"/>
    <property type="project" value="UniProtKB-UniRule"/>
</dbReference>
<reference evidence="9" key="1">
    <citation type="submission" date="2017-09" db="EMBL/GenBank/DDBJ databases">
        <title>Depth-based differentiation of microbial function through sediment-hosted aquifers and enrichment of novel symbionts in the deep terrestrial subsurface.</title>
        <authorList>
            <person name="Probst A.J."/>
            <person name="Ladd B."/>
            <person name="Jarett J.K."/>
            <person name="Geller-Mcgrath D.E."/>
            <person name="Sieber C.M.K."/>
            <person name="Emerson J.B."/>
            <person name="Anantharaman K."/>
            <person name="Thomas B.C."/>
            <person name="Malmstrom R."/>
            <person name="Stieglmeier M."/>
            <person name="Klingl A."/>
            <person name="Woyke T."/>
            <person name="Ryan C.M."/>
            <person name="Banfield J.F."/>
        </authorList>
    </citation>
    <scope>NUCLEOTIDE SEQUENCE [LARGE SCALE GENOMIC DNA]</scope>
</reference>
<accession>A0A2H0W5D0</accession>
<dbReference type="PANTHER" id="PTHR43977">
    <property type="entry name" value="STRUCTURAL MAINTENANCE OF CHROMOSOMES PROTEIN 3"/>
    <property type="match status" value="1"/>
</dbReference>
<comment type="function">
    <text evidence="6">Required for chromosome condensation and partitioning.</text>
</comment>
<evidence type="ECO:0000256" key="6">
    <source>
        <dbReference type="HAMAP-Rule" id="MF_01894"/>
    </source>
</evidence>
<dbReference type="GO" id="GO:0030261">
    <property type="term" value="P:chromosome condensation"/>
    <property type="evidence" value="ECO:0007669"/>
    <property type="project" value="InterPro"/>
</dbReference>
<dbReference type="GO" id="GO:0005737">
    <property type="term" value="C:cytoplasm"/>
    <property type="evidence" value="ECO:0007669"/>
    <property type="project" value="UniProtKB-SubCell"/>
</dbReference>
<dbReference type="SMART" id="SM00968">
    <property type="entry name" value="SMC_hinge"/>
    <property type="match status" value="1"/>
</dbReference>
<evidence type="ECO:0000256" key="2">
    <source>
        <dbReference type="ARBA" id="ARBA00022741"/>
    </source>
</evidence>
<gene>
    <name evidence="6" type="primary">smc</name>
    <name evidence="8" type="ORF">COT80_00325</name>
</gene>
<comment type="similarity">
    <text evidence="6">Belongs to the SMC family.</text>
</comment>
<evidence type="ECO:0000313" key="8">
    <source>
        <dbReference type="EMBL" id="PIS06552.1"/>
    </source>
</evidence>
<dbReference type="Proteomes" id="UP000229056">
    <property type="component" value="Unassembled WGS sequence"/>
</dbReference>